<evidence type="ECO:0000256" key="2">
    <source>
        <dbReference type="ARBA" id="ARBA00022448"/>
    </source>
</evidence>
<keyword evidence="9" id="KW-1185">Reference proteome</keyword>
<dbReference type="Pfam" id="PF03547">
    <property type="entry name" value="Mem_trans"/>
    <property type="match status" value="1"/>
</dbReference>
<keyword evidence="4 7" id="KW-0812">Transmembrane</keyword>
<evidence type="ECO:0000313" key="9">
    <source>
        <dbReference type="Proteomes" id="UP000031802"/>
    </source>
</evidence>
<dbReference type="OrthoDB" id="9786183at2"/>
<keyword evidence="3" id="KW-1003">Cell membrane</keyword>
<feature type="transmembrane region" description="Helical" evidence="7">
    <location>
        <begin position="185"/>
        <end position="204"/>
    </location>
</feature>
<evidence type="ECO:0000256" key="7">
    <source>
        <dbReference type="SAM" id="Phobius"/>
    </source>
</evidence>
<keyword evidence="5 7" id="KW-1133">Transmembrane helix</keyword>
<dbReference type="GO" id="GO:0016020">
    <property type="term" value="C:membrane"/>
    <property type="evidence" value="ECO:0007669"/>
    <property type="project" value="UniProtKB-SubCell"/>
</dbReference>
<dbReference type="PATRIC" id="fig|1229276.3.peg.3147"/>
<evidence type="ECO:0000256" key="3">
    <source>
        <dbReference type="ARBA" id="ARBA00022475"/>
    </source>
</evidence>
<keyword evidence="6 7" id="KW-0472">Membrane</keyword>
<dbReference type="eggNOG" id="COG0679">
    <property type="taxonomic scope" value="Bacteria"/>
</dbReference>
<evidence type="ECO:0000256" key="4">
    <source>
        <dbReference type="ARBA" id="ARBA00022692"/>
    </source>
</evidence>
<dbReference type="PANTHER" id="PTHR36838:SF1">
    <property type="entry name" value="SLR1864 PROTEIN"/>
    <property type="match status" value="1"/>
</dbReference>
<dbReference type="GO" id="GO:0055085">
    <property type="term" value="P:transmembrane transport"/>
    <property type="evidence" value="ECO:0007669"/>
    <property type="project" value="InterPro"/>
</dbReference>
<feature type="transmembrane region" description="Helical" evidence="7">
    <location>
        <begin position="161"/>
        <end position="179"/>
    </location>
</feature>
<feature type="transmembrane region" description="Helical" evidence="7">
    <location>
        <begin position="57"/>
        <end position="79"/>
    </location>
</feature>
<feature type="transmembrane region" description="Helical" evidence="7">
    <location>
        <begin position="118"/>
        <end position="141"/>
    </location>
</feature>
<feature type="transmembrane region" description="Helical" evidence="7">
    <location>
        <begin position="279"/>
        <end position="299"/>
    </location>
</feature>
<name>A0A0B8T602_9SPHI</name>
<evidence type="ECO:0000256" key="6">
    <source>
        <dbReference type="ARBA" id="ARBA00023136"/>
    </source>
</evidence>
<feature type="transmembrane region" description="Helical" evidence="7">
    <location>
        <begin position="91"/>
        <end position="112"/>
    </location>
</feature>
<dbReference type="STRING" id="1229276.DI53_3045"/>
<dbReference type="PANTHER" id="PTHR36838">
    <property type="entry name" value="AUXIN EFFLUX CARRIER FAMILY PROTEIN"/>
    <property type="match status" value="1"/>
</dbReference>
<evidence type="ECO:0000313" key="8">
    <source>
        <dbReference type="EMBL" id="KGE13209.1"/>
    </source>
</evidence>
<dbReference type="InterPro" id="IPR004776">
    <property type="entry name" value="Mem_transp_PIN-like"/>
</dbReference>
<protein>
    <submittedName>
        <fullName evidence="8">Auxin efflux carrier</fullName>
    </submittedName>
</protein>
<dbReference type="RefSeq" id="WP_037501318.1">
    <property type="nucleotide sequence ID" value="NZ_JJMU01000054.1"/>
</dbReference>
<dbReference type="AlphaFoldDB" id="A0A0B8T602"/>
<dbReference type="EMBL" id="JJMU01000054">
    <property type="protein sequence ID" value="KGE13209.1"/>
    <property type="molecule type" value="Genomic_DNA"/>
</dbReference>
<gene>
    <name evidence="8" type="ORF">DI53_3045</name>
</gene>
<sequence>MSNFFIIIFCLVAGYVLKKQKIVPAHGFKSINAWIIYIGLPATSFKYLPGLQWDNSLLLSLAAPVFILGGSILFVSILSPWLGLSRRSTHTLMLVSGFSNTSFVGFPLVATYFGEKQISWAIISDQMTFFLLSTVGTVIALRGSALRNEGLQISQLAKRVLSFPPLWGCIGALVVPRVLDITPLAPFFAQLASTVSPLALFSIGMQLSFSFYRSELYLVSLSLLYKLALGPMLLIAVCYFLNIKGEIAQVAVFEMAMPSLVATSLLLQQFNLNAKLGNTIIGISILIGLLTTWLTYHYLVLFL</sequence>
<dbReference type="Proteomes" id="UP000031802">
    <property type="component" value="Unassembled WGS sequence"/>
</dbReference>
<evidence type="ECO:0000256" key="5">
    <source>
        <dbReference type="ARBA" id="ARBA00022989"/>
    </source>
</evidence>
<organism evidence="8 9">
    <name type="scientific">Sphingobacterium deserti</name>
    <dbReference type="NCBI Taxonomy" id="1229276"/>
    <lineage>
        <taxon>Bacteria</taxon>
        <taxon>Pseudomonadati</taxon>
        <taxon>Bacteroidota</taxon>
        <taxon>Sphingobacteriia</taxon>
        <taxon>Sphingobacteriales</taxon>
        <taxon>Sphingobacteriaceae</taxon>
        <taxon>Sphingobacterium</taxon>
    </lineage>
</organism>
<reference evidence="8 9" key="2">
    <citation type="journal article" date="2015" name="PLoS ONE">
        <title>Whole-Genome Optical Mapping and Finished Genome Sequence of Sphingobacterium deserti sp. nov., a New Species Isolated from the Western Desert of China.</title>
        <authorList>
            <person name="Teng C."/>
            <person name="Zhou Z."/>
            <person name="Molnar I."/>
            <person name="Li X."/>
            <person name="Tang R."/>
            <person name="Chen M."/>
            <person name="Wang L."/>
            <person name="Su S."/>
            <person name="Zhang W."/>
            <person name="Lin M."/>
        </authorList>
    </citation>
    <scope>NUCLEOTIDE SEQUENCE [LARGE SCALE GENOMIC DNA]</scope>
    <source>
        <strain evidence="9">ACCC05744</strain>
    </source>
</reference>
<evidence type="ECO:0000256" key="1">
    <source>
        <dbReference type="ARBA" id="ARBA00004141"/>
    </source>
</evidence>
<reference evidence="9" key="1">
    <citation type="submission" date="2014-04" db="EMBL/GenBank/DDBJ databases">
        <title>Whole-Genome optical mapping and complete genome sequence of Sphingobacterium deserti sp. nov., a new spaces isolated from desert in the west of China.</title>
        <authorList>
            <person name="Teng C."/>
            <person name="Zhou Z."/>
            <person name="Li X."/>
            <person name="Chen M."/>
            <person name="Lin M."/>
            <person name="Wang L."/>
            <person name="Su S."/>
            <person name="Zhang C."/>
            <person name="Zhang W."/>
        </authorList>
    </citation>
    <scope>NUCLEOTIDE SEQUENCE [LARGE SCALE GENOMIC DNA]</scope>
    <source>
        <strain evidence="9">ACCC05744</strain>
    </source>
</reference>
<feature type="transmembrane region" description="Helical" evidence="7">
    <location>
        <begin position="216"/>
        <end position="241"/>
    </location>
</feature>
<accession>A0A0B8T602</accession>
<comment type="caution">
    <text evidence="8">The sequence shown here is derived from an EMBL/GenBank/DDBJ whole genome shotgun (WGS) entry which is preliminary data.</text>
</comment>
<feature type="transmembrane region" description="Helical" evidence="7">
    <location>
        <begin position="247"/>
        <end position="267"/>
    </location>
</feature>
<comment type="subcellular location">
    <subcellularLocation>
        <location evidence="1">Membrane</location>
        <topology evidence="1">Multi-pass membrane protein</topology>
    </subcellularLocation>
</comment>
<proteinExistence type="predicted"/>
<keyword evidence="2" id="KW-0813">Transport</keyword>